<dbReference type="RefSeq" id="WP_183208884.1">
    <property type="nucleotide sequence ID" value="NZ_JAAAMM010000003.1"/>
</dbReference>
<dbReference type="Proteomes" id="UP000588647">
    <property type="component" value="Unassembled WGS sequence"/>
</dbReference>
<dbReference type="EMBL" id="JACIEM010000003">
    <property type="protein sequence ID" value="MBB4003685.1"/>
    <property type="molecule type" value="Genomic_DNA"/>
</dbReference>
<evidence type="ECO:0000313" key="2">
    <source>
        <dbReference type="Proteomes" id="UP000588647"/>
    </source>
</evidence>
<gene>
    <name evidence="1" type="ORF">GGR03_002766</name>
</gene>
<keyword evidence="2" id="KW-1185">Reference proteome</keyword>
<comment type="caution">
    <text evidence="1">The sequence shown here is derived from an EMBL/GenBank/DDBJ whole genome shotgun (WGS) entry which is preliminary data.</text>
</comment>
<proteinExistence type="predicted"/>
<evidence type="ECO:0008006" key="3">
    <source>
        <dbReference type="Google" id="ProtNLM"/>
    </source>
</evidence>
<dbReference type="AlphaFoldDB" id="A0A7W6HEB3"/>
<protein>
    <recommendedName>
        <fullName evidence="3">Polysaccharide deacetylase</fullName>
    </recommendedName>
</protein>
<reference evidence="1 2" key="1">
    <citation type="submission" date="2020-08" db="EMBL/GenBank/DDBJ databases">
        <title>Genomic Encyclopedia of Type Strains, Phase IV (KMG-IV): sequencing the most valuable type-strain genomes for metagenomic binning, comparative biology and taxonomic classification.</title>
        <authorList>
            <person name="Goeker M."/>
        </authorList>
    </citation>
    <scope>NUCLEOTIDE SEQUENCE [LARGE SCALE GENOMIC DNA]</scope>
    <source>
        <strain evidence="1 2">DSM 103570</strain>
    </source>
</reference>
<accession>A0A7W6HEB3</accession>
<name>A0A7W6HEB3_9HYPH</name>
<evidence type="ECO:0000313" key="1">
    <source>
        <dbReference type="EMBL" id="MBB4003685.1"/>
    </source>
</evidence>
<sequence length="253" mass="26744">MSRALFPLAAARLDAARQAGCRLHLWWRDDDVEAPGAALDRLLALRRATAVPLALAAIPAGSGRALADRLFGEADVALLQHGLCHENHAPGSEKRAEFGDHRPPGVMREEVAAGHAALAGLFPRQLLPVFVPPWNRVGAGFRTALPGLGLPVLSIFGPAAGAPPHQVNTHLDIIDWRARRGLSPAEADARLAGEIARRTAAGSLSEPIGLLSHHLQHDEAAWTLLAGLLDLLAPDPPVVSWPALPSLLAPPAR</sequence>
<organism evidence="1 2">
    <name type="scientific">Aurantimonas endophytica</name>
    <dbReference type="NCBI Taxonomy" id="1522175"/>
    <lineage>
        <taxon>Bacteria</taxon>
        <taxon>Pseudomonadati</taxon>
        <taxon>Pseudomonadota</taxon>
        <taxon>Alphaproteobacteria</taxon>
        <taxon>Hyphomicrobiales</taxon>
        <taxon>Aurantimonadaceae</taxon>
        <taxon>Aurantimonas</taxon>
    </lineage>
</organism>